<comment type="caution">
    <text evidence="2">The sequence shown here is derived from an EMBL/GenBank/DDBJ whole genome shotgun (WGS) entry which is preliminary data.</text>
</comment>
<organism evidence="2 3">
    <name type="scientific">Streptomyces spiralis</name>
    <dbReference type="NCBI Taxonomy" id="66376"/>
    <lineage>
        <taxon>Bacteria</taxon>
        <taxon>Bacillati</taxon>
        <taxon>Actinomycetota</taxon>
        <taxon>Actinomycetes</taxon>
        <taxon>Kitasatosporales</taxon>
        <taxon>Streptomycetaceae</taxon>
        <taxon>Streptomyces</taxon>
    </lineage>
</organism>
<name>A0A919DYI5_9ACTN</name>
<reference evidence="2" key="1">
    <citation type="journal article" date="2014" name="Int. J. Syst. Evol. Microbiol.">
        <title>Complete genome sequence of Corynebacterium casei LMG S-19264T (=DSM 44701T), isolated from a smear-ripened cheese.</title>
        <authorList>
            <consortium name="US DOE Joint Genome Institute (JGI-PGF)"/>
            <person name="Walter F."/>
            <person name="Albersmeier A."/>
            <person name="Kalinowski J."/>
            <person name="Ruckert C."/>
        </authorList>
    </citation>
    <scope>NUCLEOTIDE SEQUENCE</scope>
    <source>
        <strain evidence="2">JCM 3302</strain>
    </source>
</reference>
<sequence length="64" mass="6575">MPEVLEVLEVLEVHVGAVCGRLSAGAVRTRPVPRGEPGGRPPFVVRAGLPPGVRGGAPPGRRTS</sequence>
<reference evidence="2" key="2">
    <citation type="submission" date="2020-09" db="EMBL/GenBank/DDBJ databases">
        <authorList>
            <person name="Sun Q."/>
            <person name="Ohkuma M."/>
        </authorList>
    </citation>
    <scope>NUCLEOTIDE SEQUENCE</scope>
    <source>
        <strain evidence="2">JCM 3302</strain>
    </source>
</reference>
<evidence type="ECO:0000313" key="2">
    <source>
        <dbReference type="EMBL" id="GHE90965.1"/>
    </source>
</evidence>
<evidence type="ECO:0000256" key="1">
    <source>
        <dbReference type="SAM" id="MobiDB-lite"/>
    </source>
</evidence>
<accession>A0A919DYI5</accession>
<feature type="compositionally biased region" description="Low complexity" evidence="1">
    <location>
        <begin position="41"/>
        <end position="52"/>
    </location>
</feature>
<dbReference type="AlphaFoldDB" id="A0A919DYI5"/>
<dbReference type="EMBL" id="BNBC01000028">
    <property type="protein sequence ID" value="GHE90965.1"/>
    <property type="molecule type" value="Genomic_DNA"/>
</dbReference>
<evidence type="ECO:0000313" key="3">
    <source>
        <dbReference type="Proteomes" id="UP000641386"/>
    </source>
</evidence>
<protein>
    <submittedName>
        <fullName evidence="2">Uncharacterized protein</fullName>
    </submittedName>
</protein>
<dbReference type="Proteomes" id="UP000641386">
    <property type="component" value="Unassembled WGS sequence"/>
</dbReference>
<gene>
    <name evidence="2" type="ORF">GCM10014715_54300</name>
</gene>
<keyword evidence="3" id="KW-1185">Reference proteome</keyword>
<feature type="region of interest" description="Disordered" evidence="1">
    <location>
        <begin position="28"/>
        <end position="64"/>
    </location>
</feature>
<proteinExistence type="predicted"/>